<dbReference type="InterPro" id="IPR008271">
    <property type="entry name" value="Ser/Thr_kinase_AS"/>
</dbReference>
<evidence type="ECO:0000256" key="4">
    <source>
        <dbReference type="ARBA" id="ARBA00022679"/>
    </source>
</evidence>
<evidence type="ECO:0000256" key="1">
    <source>
        <dbReference type="ARBA" id="ARBA00010886"/>
    </source>
</evidence>
<sequence length="590" mass="68274">MTGKIEDYEVLEVIGTGSFGTCYKVRNKLSGRIYVWKAIDYGTMTEEKKQLLVSEVNLLSELNHPHIVRYYDRIIHKESTTIYIIMEWCEGGDLASVIQQHKRRGNCVEEVFVWRVLYQLGRALQACHSYLHDVTVLHRDVKPANVFLDSRGNIKLGDFGLARVLRREQSFSETIVGTPYYMSPEVIKGNKYDRKSDIWALGCLVYELCALSPPFTSCDINQLATLIRDGRFDPIPANYSADLQKIIELMLSVEHQYRPTIEMILHHPTVVLNVSTKSSFKFVNKQDRHKEECDRATLALVSEKIRTLEREREPEEISEDTFQEKWMARLETLRQREAGIRKREDKLVEKERAIVKREKELLLLERVLRDKLTRAEIYLRQCKENRSSQASVSLRTQKYKVVEELDTSFSADPGDTSILPTSAKIDPKTVAPPNNFVRSASERRLKHVHFNVHERVQPLQAIQEVVAVQKKGCGVPEVGQIRMKTIPKKILGEVQETEQLKFGTIPKKVSLPSENKLSVLKPVLPNTNSWLEEKTIWLENKRTAYHNNVNKENMNLQNQLEVKNHEYCESKEVKKRSSRLSLFSKKQGIR</sequence>
<dbReference type="InterPro" id="IPR011009">
    <property type="entry name" value="Kinase-like_dom_sf"/>
</dbReference>
<dbReference type="PROSITE" id="PS00108">
    <property type="entry name" value="PROTEIN_KINASE_ST"/>
    <property type="match status" value="1"/>
</dbReference>
<evidence type="ECO:0000256" key="3">
    <source>
        <dbReference type="ARBA" id="ARBA00022527"/>
    </source>
</evidence>
<evidence type="ECO:0000256" key="6">
    <source>
        <dbReference type="ARBA" id="ARBA00022777"/>
    </source>
</evidence>
<dbReference type="Gene3D" id="1.10.510.10">
    <property type="entry name" value="Transferase(Phosphotransferase) domain 1"/>
    <property type="match status" value="1"/>
</dbReference>
<evidence type="ECO:0000256" key="7">
    <source>
        <dbReference type="ARBA" id="ARBA00022840"/>
    </source>
</evidence>
<dbReference type="Gene3D" id="3.30.200.20">
    <property type="entry name" value="Phosphorylase Kinase, domain 1"/>
    <property type="match status" value="2"/>
</dbReference>
<evidence type="ECO:0000259" key="10">
    <source>
        <dbReference type="PROSITE" id="PS50011"/>
    </source>
</evidence>
<proteinExistence type="inferred from homology"/>
<dbReference type="SMART" id="SM00220">
    <property type="entry name" value="S_TKc"/>
    <property type="match status" value="1"/>
</dbReference>
<keyword evidence="6" id="KW-0418">Kinase</keyword>
<comment type="similarity">
    <text evidence="1">Belongs to the protein kinase superfamily. NEK Ser/Thr protein kinase family. NIMA subfamily.</text>
</comment>
<dbReference type="FunFam" id="3.30.200.20:FF:000097">
    <property type="entry name" value="Probable serine/threonine-protein kinase nek1"/>
    <property type="match status" value="1"/>
</dbReference>
<dbReference type="InterPro" id="IPR000719">
    <property type="entry name" value="Prot_kinase_dom"/>
</dbReference>
<dbReference type="EMBL" id="GECZ01019631">
    <property type="protein sequence ID" value="JAS50138.1"/>
    <property type="molecule type" value="Transcribed_RNA"/>
</dbReference>
<keyword evidence="3" id="KW-0723">Serine/threonine-protein kinase</keyword>
<dbReference type="GO" id="GO:0005524">
    <property type="term" value="F:ATP binding"/>
    <property type="evidence" value="ECO:0007669"/>
    <property type="project" value="UniProtKB-KW"/>
</dbReference>
<dbReference type="PANTHER" id="PTHR44899">
    <property type="entry name" value="CAMK FAMILY PROTEIN KINASE"/>
    <property type="match status" value="1"/>
</dbReference>
<evidence type="ECO:0000256" key="8">
    <source>
        <dbReference type="ARBA" id="ARBA00047899"/>
    </source>
</evidence>
<dbReference type="Pfam" id="PF00069">
    <property type="entry name" value="Pkinase"/>
    <property type="match status" value="1"/>
</dbReference>
<accession>A0A1B6FIW2</accession>
<feature type="domain" description="Protein kinase" evidence="10">
    <location>
        <begin position="8"/>
        <end position="270"/>
    </location>
</feature>
<keyword evidence="5" id="KW-0547">Nucleotide-binding</keyword>
<dbReference type="EC" id="2.7.11.1" evidence="2"/>
<keyword evidence="4" id="KW-0808">Transferase</keyword>
<evidence type="ECO:0000256" key="2">
    <source>
        <dbReference type="ARBA" id="ARBA00012513"/>
    </source>
</evidence>
<organism evidence="11">
    <name type="scientific">Cuerna arida</name>
    <dbReference type="NCBI Taxonomy" id="1464854"/>
    <lineage>
        <taxon>Eukaryota</taxon>
        <taxon>Metazoa</taxon>
        <taxon>Ecdysozoa</taxon>
        <taxon>Arthropoda</taxon>
        <taxon>Hexapoda</taxon>
        <taxon>Insecta</taxon>
        <taxon>Pterygota</taxon>
        <taxon>Neoptera</taxon>
        <taxon>Paraneoptera</taxon>
        <taxon>Hemiptera</taxon>
        <taxon>Auchenorrhyncha</taxon>
        <taxon>Membracoidea</taxon>
        <taxon>Cicadellidae</taxon>
        <taxon>Cicadellinae</taxon>
        <taxon>Proconiini</taxon>
        <taxon>Cuerna</taxon>
    </lineage>
</organism>
<comment type="catalytic activity">
    <reaction evidence="9">
        <text>L-seryl-[protein] + ATP = O-phospho-L-seryl-[protein] + ADP + H(+)</text>
        <dbReference type="Rhea" id="RHEA:17989"/>
        <dbReference type="Rhea" id="RHEA-COMP:9863"/>
        <dbReference type="Rhea" id="RHEA-COMP:11604"/>
        <dbReference type="ChEBI" id="CHEBI:15378"/>
        <dbReference type="ChEBI" id="CHEBI:29999"/>
        <dbReference type="ChEBI" id="CHEBI:30616"/>
        <dbReference type="ChEBI" id="CHEBI:83421"/>
        <dbReference type="ChEBI" id="CHEBI:456216"/>
        <dbReference type="EC" id="2.7.11.1"/>
    </reaction>
</comment>
<dbReference type="PROSITE" id="PS50011">
    <property type="entry name" value="PROTEIN_KINASE_DOM"/>
    <property type="match status" value="1"/>
</dbReference>
<dbReference type="AlphaFoldDB" id="A0A1B6FIW2"/>
<gene>
    <name evidence="11" type="ORF">g.21719</name>
</gene>
<comment type="catalytic activity">
    <reaction evidence="8">
        <text>L-threonyl-[protein] + ATP = O-phospho-L-threonyl-[protein] + ADP + H(+)</text>
        <dbReference type="Rhea" id="RHEA:46608"/>
        <dbReference type="Rhea" id="RHEA-COMP:11060"/>
        <dbReference type="Rhea" id="RHEA-COMP:11605"/>
        <dbReference type="ChEBI" id="CHEBI:15378"/>
        <dbReference type="ChEBI" id="CHEBI:30013"/>
        <dbReference type="ChEBI" id="CHEBI:30616"/>
        <dbReference type="ChEBI" id="CHEBI:61977"/>
        <dbReference type="ChEBI" id="CHEBI:456216"/>
        <dbReference type="EC" id="2.7.11.1"/>
    </reaction>
</comment>
<dbReference type="CDD" id="cd08217">
    <property type="entry name" value="STKc_Nek2"/>
    <property type="match status" value="1"/>
</dbReference>
<evidence type="ECO:0000256" key="5">
    <source>
        <dbReference type="ARBA" id="ARBA00022741"/>
    </source>
</evidence>
<protein>
    <recommendedName>
        <fullName evidence="2">non-specific serine/threonine protein kinase</fullName>
        <ecNumber evidence="2">2.7.11.1</ecNumber>
    </recommendedName>
</protein>
<dbReference type="InterPro" id="IPR051131">
    <property type="entry name" value="NEK_Ser/Thr_kinase_NIMA"/>
</dbReference>
<evidence type="ECO:0000313" key="11">
    <source>
        <dbReference type="EMBL" id="JAS50138.1"/>
    </source>
</evidence>
<dbReference type="PANTHER" id="PTHR44899:SF10">
    <property type="entry name" value="NIMA-RELATED KINASE 2"/>
    <property type="match status" value="1"/>
</dbReference>
<keyword evidence="7" id="KW-0067">ATP-binding</keyword>
<dbReference type="SUPFAM" id="SSF56112">
    <property type="entry name" value="Protein kinase-like (PK-like)"/>
    <property type="match status" value="1"/>
</dbReference>
<reference evidence="11" key="1">
    <citation type="submission" date="2015-11" db="EMBL/GenBank/DDBJ databases">
        <title>De novo transcriptome assembly of four potential Pierce s Disease insect vectors from Arizona vineyards.</title>
        <authorList>
            <person name="Tassone E.E."/>
        </authorList>
    </citation>
    <scope>NUCLEOTIDE SEQUENCE</scope>
</reference>
<evidence type="ECO:0000256" key="9">
    <source>
        <dbReference type="ARBA" id="ARBA00048679"/>
    </source>
</evidence>
<dbReference type="GO" id="GO:0004674">
    <property type="term" value="F:protein serine/threonine kinase activity"/>
    <property type="evidence" value="ECO:0007669"/>
    <property type="project" value="UniProtKB-KW"/>
</dbReference>
<name>A0A1B6FIW2_9HEMI</name>